<feature type="domain" description="N-acetyltransferase" evidence="3">
    <location>
        <begin position="181"/>
        <end position="336"/>
    </location>
</feature>
<keyword evidence="2" id="KW-0012">Acyltransferase</keyword>
<reference evidence="4" key="2">
    <citation type="submission" date="2014-07" db="EMBL/GenBank/DDBJ databases">
        <authorList>
            <person name="Hull J."/>
        </authorList>
    </citation>
    <scope>NUCLEOTIDE SEQUENCE</scope>
</reference>
<organism evidence="4">
    <name type="scientific">Lygus hesperus</name>
    <name type="common">Western plant bug</name>
    <dbReference type="NCBI Taxonomy" id="30085"/>
    <lineage>
        <taxon>Eukaryota</taxon>
        <taxon>Metazoa</taxon>
        <taxon>Ecdysozoa</taxon>
        <taxon>Arthropoda</taxon>
        <taxon>Hexapoda</taxon>
        <taxon>Insecta</taxon>
        <taxon>Pterygota</taxon>
        <taxon>Neoptera</taxon>
        <taxon>Paraneoptera</taxon>
        <taxon>Hemiptera</taxon>
        <taxon>Heteroptera</taxon>
        <taxon>Panheteroptera</taxon>
        <taxon>Cimicomorpha</taxon>
        <taxon>Miridae</taxon>
        <taxon>Mirini</taxon>
        <taxon>Lygus</taxon>
    </lineage>
</organism>
<keyword evidence="1 4" id="KW-0808">Transferase</keyword>
<dbReference type="EMBL" id="GBHO01003821">
    <property type="protein sequence ID" value="JAG39783.1"/>
    <property type="molecule type" value="Transcribed_RNA"/>
</dbReference>
<protein>
    <submittedName>
        <fullName evidence="4">Putative N-acetyltransferase Saci_0459</fullName>
    </submittedName>
</protein>
<reference evidence="4" key="1">
    <citation type="journal article" date="2014" name="PLoS ONE">
        <title>Transcriptome-Based Identification of ABC Transporters in the Western Tarnished Plant Bug Lygus hesperus.</title>
        <authorList>
            <person name="Hull J.J."/>
            <person name="Chaney K."/>
            <person name="Geib S.M."/>
            <person name="Fabrick J.A."/>
            <person name="Brent C.S."/>
            <person name="Walsh D."/>
            <person name="Lavine L.C."/>
        </authorList>
    </citation>
    <scope>NUCLEOTIDE SEQUENCE</scope>
</reference>
<dbReference type="InterPro" id="IPR050680">
    <property type="entry name" value="YpeA/RimI_acetyltransf"/>
</dbReference>
<dbReference type="PANTHER" id="PTHR43420">
    <property type="entry name" value="ACETYLTRANSFERASE"/>
    <property type="match status" value="1"/>
</dbReference>
<dbReference type="PANTHER" id="PTHR43420:SF12">
    <property type="entry name" value="N-ACETYLTRANSFERASE DOMAIN-CONTAINING PROTEIN"/>
    <property type="match status" value="1"/>
</dbReference>
<dbReference type="PROSITE" id="PS51186">
    <property type="entry name" value="GNAT"/>
    <property type="match status" value="1"/>
</dbReference>
<dbReference type="CDD" id="cd04301">
    <property type="entry name" value="NAT_SF"/>
    <property type="match status" value="1"/>
</dbReference>
<evidence type="ECO:0000259" key="3">
    <source>
        <dbReference type="PROSITE" id="PS51186"/>
    </source>
</evidence>
<proteinExistence type="predicted"/>
<evidence type="ECO:0000256" key="1">
    <source>
        <dbReference type="ARBA" id="ARBA00022679"/>
    </source>
</evidence>
<dbReference type="InterPro" id="IPR016181">
    <property type="entry name" value="Acyl_CoA_acyltransferase"/>
</dbReference>
<dbReference type="GO" id="GO:0016747">
    <property type="term" value="F:acyltransferase activity, transferring groups other than amino-acyl groups"/>
    <property type="evidence" value="ECO:0007669"/>
    <property type="project" value="InterPro"/>
</dbReference>
<dbReference type="InterPro" id="IPR000182">
    <property type="entry name" value="GNAT_dom"/>
</dbReference>
<dbReference type="Pfam" id="PF00583">
    <property type="entry name" value="Acetyltransf_1"/>
    <property type="match status" value="1"/>
</dbReference>
<dbReference type="Gene3D" id="3.40.630.30">
    <property type="match status" value="1"/>
</dbReference>
<dbReference type="AlphaFoldDB" id="A0A0A9Z8V5"/>
<sequence length="337" mass="38337">CICCLLLCVFCVCHLLLFLFANYRLPFSIISFSITLHPILYLHPPHLTLVTCNLSSLYPSTIYIHLLLTSSPPYCRYIHDTVSSPDIKSQQTRTITVSSTTSSTKKITISDDLYNTMLFQSTDDCTVAPGDGDHLYHVVHESTWLLLQVLDLQHECLPLDRLPRNFLNTLLRNGRGEIYTVVIDVPETLVQDMSITVHRGCKYRIEGKSSCNGVQGEPSTTVPFVVASSVVVHMVYWSRVQGVEFRLEKIANIFSFFVASPFRRLHIGSQLLQTIIRTYSATGYDEISLEVRCTNRSAIRLYTTQGFIEQQREEGYYDYGSTKLDMCALEMVYVIRS</sequence>
<evidence type="ECO:0000313" key="4">
    <source>
        <dbReference type="EMBL" id="JAG39783.1"/>
    </source>
</evidence>
<feature type="non-terminal residue" evidence="4">
    <location>
        <position position="1"/>
    </location>
</feature>
<accession>A0A0A9Z8V5</accession>
<name>A0A0A9Z8V5_LYGHE</name>
<gene>
    <name evidence="4" type="ORF">CM83_21844</name>
</gene>
<dbReference type="SUPFAM" id="SSF55729">
    <property type="entry name" value="Acyl-CoA N-acyltransferases (Nat)"/>
    <property type="match status" value="1"/>
</dbReference>
<evidence type="ECO:0000256" key="2">
    <source>
        <dbReference type="ARBA" id="ARBA00023315"/>
    </source>
</evidence>